<gene>
    <name evidence="7" type="ORF">GGR46_002794</name>
</gene>
<evidence type="ECO:0000313" key="7">
    <source>
        <dbReference type="EMBL" id="MBB4099230.1"/>
    </source>
</evidence>
<feature type="region of interest" description="Disordered" evidence="5">
    <location>
        <begin position="90"/>
        <end position="111"/>
    </location>
</feature>
<evidence type="ECO:0000256" key="5">
    <source>
        <dbReference type="SAM" id="MobiDB-lite"/>
    </source>
</evidence>
<accession>A0A7W6JVL6</accession>
<dbReference type="GO" id="GO:0046872">
    <property type="term" value="F:metal ion binding"/>
    <property type="evidence" value="ECO:0007669"/>
    <property type="project" value="UniProtKB-KW"/>
</dbReference>
<dbReference type="GO" id="GO:0009055">
    <property type="term" value="F:electron transfer activity"/>
    <property type="evidence" value="ECO:0007669"/>
    <property type="project" value="InterPro"/>
</dbReference>
<dbReference type="GO" id="GO:0020037">
    <property type="term" value="F:heme binding"/>
    <property type="evidence" value="ECO:0007669"/>
    <property type="project" value="InterPro"/>
</dbReference>
<evidence type="ECO:0000256" key="4">
    <source>
        <dbReference type="PROSITE-ProRule" id="PRU00433"/>
    </source>
</evidence>
<dbReference type="RefSeq" id="WP_183998523.1">
    <property type="nucleotide sequence ID" value="NZ_JACIEH010000002.1"/>
</dbReference>
<dbReference type="PROSITE" id="PS51007">
    <property type="entry name" value="CYTC"/>
    <property type="match status" value="1"/>
</dbReference>
<evidence type="ECO:0000256" key="2">
    <source>
        <dbReference type="ARBA" id="ARBA00022723"/>
    </source>
</evidence>
<proteinExistence type="predicted"/>
<evidence type="ECO:0000313" key="8">
    <source>
        <dbReference type="Proteomes" id="UP000557392"/>
    </source>
</evidence>
<evidence type="ECO:0000259" key="6">
    <source>
        <dbReference type="PROSITE" id="PS51007"/>
    </source>
</evidence>
<dbReference type="SUPFAM" id="SSF46626">
    <property type="entry name" value="Cytochrome c"/>
    <property type="match status" value="1"/>
</dbReference>
<comment type="caution">
    <text evidence="7">The sequence shown here is derived from an EMBL/GenBank/DDBJ whole genome shotgun (WGS) entry which is preliminary data.</text>
</comment>
<keyword evidence="3 4" id="KW-0408">Iron</keyword>
<keyword evidence="1 4" id="KW-0349">Heme</keyword>
<name>A0A7W6JVL6_9SPHN</name>
<dbReference type="AlphaFoldDB" id="A0A7W6JVL6"/>
<reference evidence="7 8" key="1">
    <citation type="submission" date="2020-08" db="EMBL/GenBank/DDBJ databases">
        <title>Genomic Encyclopedia of Type Strains, Phase IV (KMG-IV): sequencing the most valuable type-strain genomes for metagenomic binning, comparative biology and taxonomic classification.</title>
        <authorList>
            <person name="Goeker M."/>
        </authorList>
    </citation>
    <scope>NUCLEOTIDE SEQUENCE [LARGE SCALE GENOMIC DNA]</scope>
    <source>
        <strain evidence="7 8">DSM 101806</strain>
    </source>
</reference>
<keyword evidence="2 4" id="KW-0479">Metal-binding</keyword>
<dbReference type="EMBL" id="JACIEH010000002">
    <property type="protein sequence ID" value="MBB4099230.1"/>
    <property type="molecule type" value="Genomic_DNA"/>
</dbReference>
<evidence type="ECO:0000256" key="3">
    <source>
        <dbReference type="ARBA" id="ARBA00023004"/>
    </source>
</evidence>
<dbReference type="InterPro" id="IPR036909">
    <property type="entry name" value="Cyt_c-like_dom_sf"/>
</dbReference>
<dbReference type="InterPro" id="IPR009056">
    <property type="entry name" value="Cyt_c-like_dom"/>
</dbReference>
<keyword evidence="8" id="KW-1185">Reference proteome</keyword>
<organism evidence="7 8">
    <name type="scientific">Sphingomonas kyeonggiensis</name>
    <dbReference type="NCBI Taxonomy" id="1268553"/>
    <lineage>
        <taxon>Bacteria</taxon>
        <taxon>Pseudomonadati</taxon>
        <taxon>Pseudomonadota</taxon>
        <taxon>Alphaproteobacteria</taxon>
        <taxon>Sphingomonadales</taxon>
        <taxon>Sphingomonadaceae</taxon>
        <taxon>Sphingomonas</taxon>
    </lineage>
</organism>
<feature type="domain" description="Cytochrome c" evidence="6">
    <location>
        <begin position="14"/>
        <end position="92"/>
    </location>
</feature>
<protein>
    <submittedName>
        <fullName evidence="7">Mono/diheme cytochrome c family protein</fullName>
    </submittedName>
</protein>
<evidence type="ECO:0000256" key="1">
    <source>
        <dbReference type="ARBA" id="ARBA00022617"/>
    </source>
</evidence>
<sequence length="111" mass="11620">MASLSAAALARAPRAVEPGHLVYAARCAACHGRNFEGDEDAPALVGVRFEAKWRGQAARLRDKIGRSMPQDDPGSLSPAQASDVTALILAANRMPLPPRTPGARSDGSEAM</sequence>
<dbReference type="Pfam" id="PF13442">
    <property type="entry name" value="Cytochrome_CBB3"/>
    <property type="match status" value="1"/>
</dbReference>
<dbReference type="Proteomes" id="UP000557392">
    <property type="component" value="Unassembled WGS sequence"/>
</dbReference>
<dbReference type="Gene3D" id="1.10.760.10">
    <property type="entry name" value="Cytochrome c-like domain"/>
    <property type="match status" value="1"/>
</dbReference>